<evidence type="ECO:0000256" key="6">
    <source>
        <dbReference type="ARBA" id="ARBA00022989"/>
    </source>
</evidence>
<evidence type="ECO:0000256" key="7">
    <source>
        <dbReference type="ARBA" id="ARBA00023047"/>
    </source>
</evidence>
<keyword evidence="4" id="KW-1003">Cell membrane</keyword>
<dbReference type="PANTHER" id="PTHR30413:SF10">
    <property type="entry name" value="CAPSULE POLYSACCHARIDE EXPORT INNER-MEMBRANE PROTEIN CTRC"/>
    <property type="match status" value="1"/>
</dbReference>
<keyword evidence="8 9" id="KW-0472">Membrane</keyword>
<accession>A0A5P3VNJ1</accession>
<comment type="subcellular location">
    <subcellularLocation>
        <location evidence="1">Cell membrane</location>
        <topology evidence="1">Multi-pass membrane protein</topology>
    </subcellularLocation>
</comment>
<dbReference type="AlphaFoldDB" id="A0A5P3VNJ1"/>
<organism evidence="11 12">
    <name type="scientific">Cupriavidus oxalaticus</name>
    <dbReference type="NCBI Taxonomy" id="96344"/>
    <lineage>
        <taxon>Bacteria</taxon>
        <taxon>Pseudomonadati</taxon>
        <taxon>Pseudomonadota</taxon>
        <taxon>Betaproteobacteria</taxon>
        <taxon>Burkholderiales</taxon>
        <taxon>Burkholderiaceae</taxon>
        <taxon>Cupriavidus</taxon>
    </lineage>
</organism>
<dbReference type="RefSeq" id="WP_151072393.1">
    <property type="nucleotide sequence ID" value="NZ_CP032519.1"/>
</dbReference>
<feature type="transmembrane region" description="Helical" evidence="9">
    <location>
        <begin position="67"/>
        <end position="86"/>
    </location>
</feature>
<name>A0A5P3VNJ1_9BURK</name>
<evidence type="ECO:0000256" key="4">
    <source>
        <dbReference type="ARBA" id="ARBA00022475"/>
    </source>
</evidence>
<evidence type="ECO:0000256" key="3">
    <source>
        <dbReference type="ARBA" id="ARBA00022448"/>
    </source>
</evidence>
<dbReference type="GO" id="GO:0015920">
    <property type="term" value="P:lipopolysaccharide transport"/>
    <property type="evidence" value="ECO:0007669"/>
    <property type="project" value="TreeGrafter"/>
</dbReference>
<evidence type="ECO:0000256" key="8">
    <source>
        <dbReference type="ARBA" id="ARBA00023136"/>
    </source>
</evidence>
<evidence type="ECO:0000256" key="2">
    <source>
        <dbReference type="ARBA" id="ARBA00007783"/>
    </source>
</evidence>
<dbReference type="Pfam" id="PF01061">
    <property type="entry name" value="ABC2_membrane"/>
    <property type="match status" value="1"/>
</dbReference>
<feature type="transmembrane region" description="Helical" evidence="9">
    <location>
        <begin position="228"/>
        <end position="248"/>
    </location>
</feature>
<evidence type="ECO:0000313" key="11">
    <source>
        <dbReference type="EMBL" id="QEZ47538.1"/>
    </source>
</evidence>
<dbReference type="GO" id="GO:0015774">
    <property type="term" value="P:polysaccharide transport"/>
    <property type="evidence" value="ECO:0007669"/>
    <property type="project" value="UniProtKB-KW"/>
</dbReference>
<feature type="domain" description="ABC-2 type transporter transmembrane" evidence="10">
    <location>
        <begin position="19"/>
        <end position="219"/>
    </location>
</feature>
<dbReference type="GO" id="GO:0005886">
    <property type="term" value="C:plasma membrane"/>
    <property type="evidence" value="ECO:0007669"/>
    <property type="project" value="UniProtKB-SubCell"/>
</dbReference>
<dbReference type="EMBL" id="CP032519">
    <property type="protein sequence ID" value="QEZ47538.1"/>
    <property type="molecule type" value="Genomic_DNA"/>
</dbReference>
<proteinExistence type="inferred from homology"/>
<dbReference type="PANTHER" id="PTHR30413">
    <property type="entry name" value="INNER MEMBRANE TRANSPORT PERMEASE"/>
    <property type="match status" value="1"/>
</dbReference>
<comment type="similarity">
    <text evidence="2">Belongs to the ABC-2 integral membrane protein family.</text>
</comment>
<keyword evidence="6 9" id="KW-1133">Transmembrane helix</keyword>
<gene>
    <name evidence="11" type="ORF">D2917_25835</name>
</gene>
<keyword evidence="7" id="KW-0625">Polysaccharide transport</keyword>
<evidence type="ECO:0000256" key="9">
    <source>
        <dbReference type="SAM" id="Phobius"/>
    </source>
</evidence>
<evidence type="ECO:0000259" key="10">
    <source>
        <dbReference type="Pfam" id="PF01061"/>
    </source>
</evidence>
<dbReference type="InterPro" id="IPR013525">
    <property type="entry name" value="ABC2_TM"/>
</dbReference>
<protein>
    <submittedName>
        <fullName evidence="11">ABC transporter permease</fullName>
    </submittedName>
</protein>
<keyword evidence="3" id="KW-0813">Transport</keyword>
<sequence>MLSIAITDLRESLSSWRLWSLLGWIEIRQRYARSAVGPFWLTISMAVMIASIGAVYGTLFGQELREYLPFLSVGLVMWFLLAQIVNEGATVYIHSAHYIRQAATPKLLYVLQVVWRNLIILAHNFVIVIALLAIFGVKNWLVLPLFIPAFILFVLNAMWMAMIAGLLSARFRDLPQIIASLFQVAFYVTPIMYRPDSLVRFSWIVDLNPLSYLLHLVRGPLMGEVPTLLTWGVSAGMAAIGWTAAMWLTGRYLKRIPYWV</sequence>
<feature type="transmembrane region" description="Helical" evidence="9">
    <location>
        <begin position="141"/>
        <end position="167"/>
    </location>
</feature>
<dbReference type="GO" id="GO:0140359">
    <property type="term" value="F:ABC-type transporter activity"/>
    <property type="evidence" value="ECO:0007669"/>
    <property type="project" value="InterPro"/>
</dbReference>
<dbReference type="Proteomes" id="UP000325743">
    <property type="component" value="Chromosome 2"/>
</dbReference>
<reference evidence="11 12" key="1">
    <citation type="submission" date="2018-09" db="EMBL/GenBank/DDBJ databases">
        <title>Complete genome sequence of Cupriavidus oxalaticus T2, a bacterium capable of phenol tolerance and degradation.</title>
        <authorList>
            <person name="Yan J."/>
        </authorList>
    </citation>
    <scope>NUCLEOTIDE SEQUENCE [LARGE SCALE GENOMIC DNA]</scope>
    <source>
        <strain evidence="11 12">T2</strain>
    </source>
</reference>
<evidence type="ECO:0000256" key="1">
    <source>
        <dbReference type="ARBA" id="ARBA00004651"/>
    </source>
</evidence>
<evidence type="ECO:0000313" key="12">
    <source>
        <dbReference type="Proteomes" id="UP000325743"/>
    </source>
</evidence>
<evidence type="ECO:0000256" key="5">
    <source>
        <dbReference type="ARBA" id="ARBA00022692"/>
    </source>
</evidence>
<keyword evidence="5 9" id="KW-0812">Transmembrane</keyword>
<feature type="transmembrane region" description="Helical" evidence="9">
    <location>
        <begin position="107"/>
        <end position="135"/>
    </location>
</feature>
<feature type="transmembrane region" description="Helical" evidence="9">
    <location>
        <begin position="174"/>
        <end position="193"/>
    </location>
</feature>
<feature type="transmembrane region" description="Helical" evidence="9">
    <location>
        <begin position="38"/>
        <end position="61"/>
    </location>
</feature>
<keyword evidence="7" id="KW-0762">Sugar transport</keyword>